<dbReference type="PANTHER" id="PTHR30137:SF15">
    <property type="entry name" value="BLL6902 PROTEIN"/>
    <property type="match status" value="1"/>
</dbReference>
<keyword evidence="3" id="KW-1185">Reference proteome</keyword>
<protein>
    <submittedName>
        <fullName evidence="2">LLM class flavin-dependent oxidoreductase</fullName>
    </submittedName>
</protein>
<name>A0ABY5NKH0_9MICO</name>
<feature type="domain" description="Luciferase-like" evidence="1">
    <location>
        <begin position="2"/>
        <end position="71"/>
    </location>
</feature>
<accession>A0ABY5NKH0</accession>
<organism evidence="2 3">
    <name type="scientific">Microbacterium elymi</name>
    <dbReference type="NCBI Taxonomy" id="2909587"/>
    <lineage>
        <taxon>Bacteria</taxon>
        <taxon>Bacillati</taxon>
        <taxon>Actinomycetota</taxon>
        <taxon>Actinomycetes</taxon>
        <taxon>Micrococcales</taxon>
        <taxon>Microbacteriaceae</taxon>
        <taxon>Microbacterium</taxon>
    </lineage>
</organism>
<dbReference type="InterPro" id="IPR011251">
    <property type="entry name" value="Luciferase-like_dom"/>
</dbReference>
<reference evidence="2" key="1">
    <citation type="submission" date="2022-01" db="EMBL/GenBank/DDBJ databases">
        <title>Microbacterium eymi and Microbacterium rhizovicinus sp. nov., isolated from the rhizospheric soil of Elymus tsukushiensis, a plant native to the Dokdo Islands, Republic of Korea.</title>
        <authorList>
            <person name="Hwang Y.J."/>
        </authorList>
    </citation>
    <scope>NUCLEOTIDE SEQUENCE</scope>
    <source>
        <strain evidence="2">KUDC0405</strain>
    </source>
</reference>
<gene>
    <name evidence="2" type="ORF">L2X98_20510</name>
</gene>
<dbReference type="InterPro" id="IPR036661">
    <property type="entry name" value="Luciferase-like_sf"/>
</dbReference>
<dbReference type="Proteomes" id="UP001054811">
    <property type="component" value="Chromosome"/>
</dbReference>
<evidence type="ECO:0000259" key="1">
    <source>
        <dbReference type="Pfam" id="PF00296"/>
    </source>
</evidence>
<dbReference type="PANTHER" id="PTHR30137">
    <property type="entry name" value="LUCIFERASE-LIKE MONOOXYGENASE"/>
    <property type="match status" value="1"/>
</dbReference>
<dbReference type="Gene3D" id="3.20.20.30">
    <property type="entry name" value="Luciferase-like domain"/>
    <property type="match status" value="1"/>
</dbReference>
<dbReference type="EMBL" id="CP091139">
    <property type="protein sequence ID" value="UUT35655.1"/>
    <property type="molecule type" value="Genomic_DNA"/>
</dbReference>
<dbReference type="InterPro" id="IPR050766">
    <property type="entry name" value="Bact_Lucif_Oxidored"/>
</dbReference>
<proteinExistence type="predicted"/>
<dbReference type="RefSeq" id="WP_259612271.1">
    <property type="nucleotide sequence ID" value="NZ_CP091139.2"/>
</dbReference>
<evidence type="ECO:0000313" key="3">
    <source>
        <dbReference type="Proteomes" id="UP001054811"/>
    </source>
</evidence>
<dbReference type="Pfam" id="PF00296">
    <property type="entry name" value="Bac_luciferase"/>
    <property type="match status" value="1"/>
</dbReference>
<dbReference type="SUPFAM" id="SSF51679">
    <property type="entry name" value="Bacterial luciferase-like"/>
    <property type="match status" value="1"/>
</dbReference>
<evidence type="ECO:0000313" key="2">
    <source>
        <dbReference type="EMBL" id="UUT35655.1"/>
    </source>
</evidence>
<sequence length="87" mass="9143">MLLGYAAALTRRITLGTGIVTLPLDHPLRVAEDAAVLARLSGGRFELGVGSGGTPSAFAPFDQDPGSAPRSTRIICAGWTRRWPGPR</sequence>